<evidence type="ECO:0000313" key="2">
    <source>
        <dbReference type="EMBL" id="GAX89035.1"/>
    </source>
</evidence>
<feature type="domain" description="YutG/PgpA" evidence="1">
    <location>
        <begin position="31"/>
        <end position="160"/>
    </location>
</feature>
<dbReference type="GO" id="GO:0006629">
    <property type="term" value="P:lipid metabolic process"/>
    <property type="evidence" value="ECO:0007669"/>
    <property type="project" value="InterPro"/>
</dbReference>
<accession>A0A292YKM7</accession>
<dbReference type="InterPro" id="IPR007686">
    <property type="entry name" value="YutG/PgpA"/>
</dbReference>
<dbReference type="EMBL" id="BDUF01000014">
    <property type="protein sequence ID" value="GAX89035.1"/>
    <property type="molecule type" value="Genomic_DNA"/>
</dbReference>
<sequence length="171" mass="18959">MSDFVRSQQVKEAALNALKQRGITLEDIAELTFFLQESYIPNLTMDRCVESVEQVLEKRDVQNALLTGIELDRLAEKGEMSSPLQEIIKADEGLYGVDEILALSILNLYGSIGYTNYGYIDKLKYGILAKLNDKSSGQVHTFLDDLIGAVAAAAAARLAHRTRAEMEQAME</sequence>
<organism evidence="2 3">
    <name type="scientific">Effusibacillus lacus</name>
    <dbReference type="NCBI Taxonomy" id="1348429"/>
    <lineage>
        <taxon>Bacteria</taxon>
        <taxon>Bacillati</taxon>
        <taxon>Bacillota</taxon>
        <taxon>Bacilli</taxon>
        <taxon>Bacillales</taxon>
        <taxon>Alicyclobacillaceae</taxon>
        <taxon>Effusibacillus</taxon>
    </lineage>
</organism>
<dbReference type="Gene3D" id="1.10.3760.10">
    <property type="entry name" value="PgpA-like"/>
    <property type="match status" value="1"/>
</dbReference>
<reference evidence="3" key="1">
    <citation type="submission" date="2017-07" db="EMBL/GenBank/DDBJ databases">
        <title>Draft genome sequence of Effusibacillus lacus strain skLN1.</title>
        <authorList>
            <person name="Watanabe M."/>
            <person name="Kojima H."/>
            <person name="Fukui M."/>
        </authorList>
    </citation>
    <scope>NUCLEOTIDE SEQUENCE [LARGE SCALE GENOMIC DNA]</scope>
    <source>
        <strain evidence="3">skLN1</strain>
    </source>
</reference>
<dbReference type="GO" id="GO:0008962">
    <property type="term" value="F:phosphatidylglycerophosphatase activity"/>
    <property type="evidence" value="ECO:0007669"/>
    <property type="project" value="InterPro"/>
</dbReference>
<name>A0A292YKM7_9BACL</name>
<dbReference type="PIRSF" id="PIRSF019587">
    <property type="entry name" value="PGPase"/>
    <property type="match status" value="1"/>
</dbReference>
<dbReference type="Pfam" id="PF04608">
    <property type="entry name" value="PgpA"/>
    <property type="match status" value="1"/>
</dbReference>
<dbReference type="InterPro" id="IPR036681">
    <property type="entry name" value="PgpA-like_sf"/>
</dbReference>
<dbReference type="Proteomes" id="UP000217785">
    <property type="component" value="Unassembled WGS sequence"/>
</dbReference>
<keyword evidence="3" id="KW-1185">Reference proteome</keyword>
<dbReference type="SUPFAM" id="SSF101307">
    <property type="entry name" value="YutG-like"/>
    <property type="match status" value="1"/>
</dbReference>
<dbReference type="AlphaFoldDB" id="A0A292YKM7"/>
<dbReference type="RefSeq" id="WP_096180732.1">
    <property type="nucleotide sequence ID" value="NZ_BDUF01000014.1"/>
</dbReference>
<dbReference type="OrthoDB" id="9793244at2"/>
<evidence type="ECO:0000313" key="3">
    <source>
        <dbReference type="Proteomes" id="UP000217785"/>
    </source>
</evidence>
<comment type="caution">
    <text evidence="2">The sequence shown here is derived from an EMBL/GenBank/DDBJ whole genome shotgun (WGS) entry which is preliminary data.</text>
</comment>
<protein>
    <submittedName>
        <fullName evidence="2">Phosphatidylglycerophosphatase A</fullName>
    </submittedName>
</protein>
<evidence type="ECO:0000259" key="1">
    <source>
        <dbReference type="Pfam" id="PF04608"/>
    </source>
</evidence>
<dbReference type="InterPro" id="IPR026038">
    <property type="entry name" value="Put_PGPase"/>
</dbReference>
<gene>
    <name evidence="2" type="ORF">EFBL_0649</name>
</gene>
<proteinExistence type="predicted"/>